<evidence type="ECO:0000313" key="1">
    <source>
        <dbReference type="EMBL" id="MDT0681260.1"/>
    </source>
</evidence>
<evidence type="ECO:0000313" key="2">
    <source>
        <dbReference type="Proteomes" id="UP001265259"/>
    </source>
</evidence>
<organism evidence="1 2">
    <name type="scientific">Tropicimonas omnivorans</name>
    <dbReference type="NCBI Taxonomy" id="3075590"/>
    <lineage>
        <taxon>Bacteria</taxon>
        <taxon>Pseudomonadati</taxon>
        <taxon>Pseudomonadota</taxon>
        <taxon>Alphaproteobacteria</taxon>
        <taxon>Rhodobacterales</taxon>
        <taxon>Roseobacteraceae</taxon>
        <taxon>Tropicimonas</taxon>
    </lineage>
</organism>
<sequence>MSFFDTLNFTSSNEDGATEVEALTRGGPPARVLCLTGSGGRPLDMLMADPGEVVALDLNPAQNALLRLKIAAFRALDDAEIPAYLGIAPAETRAALHARVLQAMDREGRVFWEPREGLALGGVWYAGRWEKVLRIGARLNGLYRGRAIARLFAAGGVGEQAAIWERQFDDGLWRGAIRLLARRWIWTRIVGEPGGAFLPSPALVEQRLAGAFRRASARFLFRDSDFASLILRGRHDAAALPLHLRPEAIAITRDRLDRIRIVTGGIGDLGQGALAGFDAFSLSDFGSYTDAAMHAALWERIAAAAAPGARYAERTFLNALPRPPHAEEDPALSAHLSERDRAIVYRVHAGRITGGRGFTG</sequence>
<reference evidence="1 2" key="1">
    <citation type="submission" date="2023-09" db="EMBL/GenBank/DDBJ databases">
        <authorList>
            <person name="Rey-Velasco X."/>
        </authorList>
    </citation>
    <scope>NUCLEOTIDE SEQUENCE [LARGE SCALE GENOMIC DNA]</scope>
    <source>
        <strain evidence="1 2">F158</strain>
    </source>
</reference>
<dbReference type="Pfam" id="PF11899">
    <property type="entry name" value="DUF3419"/>
    <property type="match status" value="1"/>
</dbReference>
<name>A0ABU3DC24_9RHOB</name>
<dbReference type="PANTHER" id="PTHR47473">
    <property type="entry name" value="BTA1P"/>
    <property type="match status" value="1"/>
</dbReference>
<comment type="caution">
    <text evidence="1">The sequence shown here is derived from an EMBL/GenBank/DDBJ whole genome shotgun (WGS) entry which is preliminary data.</text>
</comment>
<accession>A0ABU3DC24</accession>
<dbReference type="Proteomes" id="UP001265259">
    <property type="component" value="Unassembled WGS sequence"/>
</dbReference>
<protein>
    <submittedName>
        <fullName evidence="1">DUF3419 family protein</fullName>
    </submittedName>
</protein>
<dbReference type="RefSeq" id="WP_311688802.1">
    <property type="nucleotide sequence ID" value="NZ_JAVRHL010000001.1"/>
</dbReference>
<proteinExistence type="predicted"/>
<keyword evidence="2" id="KW-1185">Reference proteome</keyword>
<dbReference type="PANTHER" id="PTHR47473:SF1">
    <property type="entry name" value="METHYLTRANSFERASE DOMAIN-CONTAINING PROTEIN"/>
    <property type="match status" value="1"/>
</dbReference>
<dbReference type="InterPro" id="IPR021829">
    <property type="entry name" value="DUF3419"/>
</dbReference>
<gene>
    <name evidence="1" type="ORF">RM543_01080</name>
</gene>
<dbReference type="EMBL" id="JAVRHL010000001">
    <property type="protein sequence ID" value="MDT0681260.1"/>
    <property type="molecule type" value="Genomic_DNA"/>
</dbReference>